<name>A0ACC1ID27_9FUNG</name>
<protein>
    <submittedName>
        <fullName evidence="1">Uncharacterized protein</fullName>
    </submittedName>
</protein>
<keyword evidence="2" id="KW-1185">Reference proteome</keyword>
<comment type="caution">
    <text evidence="1">The sequence shown here is derived from an EMBL/GenBank/DDBJ whole genome shotgun (WGS) entry which is preliminary data.</text>
</comment>
<evidence type="ECO:0000313" key="2">
    <source>
        <dbReference type="Proteomes" id="UP001150581"/>
    </source>
</evidence>
<organism evidence="1 2">
    <name type="scientific">Kickxella alabastrina</name>
    <dbReference type="NCBI Taxonomy" id="61397"/>
    <lineage>
        <taxon>Eukaryota</taxon>
        <taxon>Fungi</taxon>
        <taxon>Fungi incertae sedis</taxon>
        <taxon>Zoopagomycota</taxon>
        <taxon>Kickxellomycotina</taxon>
        <taxon>Kickxellomycetes</taxon>
        <taxon>Kickxellales</taxon>
        <taxon>Kickxellaceae</taxon>
        <taxon>Kickxella</taxon>
    </lineage>
</organism>
<accession>A0ACC1ID27</accession>
<reference evidence="1" key="1">
    <citation type="submission" date="2022-07" db="EMBL/GenBank/DDBJ databases">
        <title>Phylogenomic reconstructions and comparative analyses of Kickxellomycotina fungi.</title>
        <authorList>
            <person name="Reynolds N.K."/>
            <person name="Stajich J.E."/>
            <person name="Barry K."/>
            <person name="Grigoriev I.V."/>
            <person name="Crous P."/>
            <person name="Smith M.E."/>
        </authorList>
    </citation>
    <scope>NUCLEOTIDE SEQUENCE</scope>
    <source>
        <strain evidence="1">Benny 63K</strain>
    </source>
</reference>
<dbReference type="EMBL" id="JANBPG010000888">
    <property type="protein sequence ID" value="KAJ1893081.1"/>
    <property type="molecule type" value="Genomic_DNA"/>
</dbReference>
<evidence type="ECO:0000313" key="1">
    <source>
        <dbReference type="EMBL" id="KAJ1893081.1"/>
    </source>
</evidence>
<gene>
    <name evidence="1" type="ORF">LPJ66_005969</name>
</gene>
<proteinExistence type="predicted"/>
<dbReference type="Proteomes" id="UP001150581">
    <property type="component" value="Unassembled WGS sequence"/>
</dbReference>
<sequence>MDQDTARALFAKGACLVIFDAPSGMEFGMDMDTWETGPLFKGIKMIPPGIHYVHYSAVNSDKQAGMRSGFFHNYMSGEIVARRWCAETEQLFPRDNVSEDDVVRIRANIRDLDSGLAAYPLGGADGESSYLRWQRLTGYIAPEMLTRLLPCGGEFTSATGSAYEDEEMQRAQRILHRTEPAIAASAVAADADADRFGFARIDIKHSFPAGAAAEDIRRYSLDKTWLLRTLLCEHWRSASGLLGEMQLSFLIIFVGQNFAGLEHWKHLLHLVFGSAEALEDGGLVADLFVPAVRLLAVQLRECPREFVASVLEQDNFIAVVLGSLVLNLHECGSCSGREALEPEVGRLRGLLYARFGWSLPDGQQMQEMADLEEGEYAPQVVSLD</sequence>